<dbReference type="GO" id="GO:0006508">
    <property type="term" value="P:proteolysis"/>
    <property type="evidence" value="ECO:0007669"/>
    <property type="project" value="UniProtKB-KW"/>
</dbReference>
<name>A0AAV9B7T8_ACOGR</name>
<dbReference type="Gene3D" id="3.40.50.200">
    <property type="entry name" value="Peptidase S8/S53 domain"/>
    <property type="match status" value="2"/>
</dbReference>
<dbReference type="InterPro" id="IPR036852">
    <property type="entry name" value="Peptidase_S8/S53_dom_sf"/>
</dbReference>
<accession>A0AAV9B7T8</accession>
<sequence>MLFNMGKNQPWLPLILINLSLITCFAKDRAIYMVLMEGEPVAFREHGTIIDPDSESAKAHEKRLVESHDRILESSLEAGSYNKLYSFHHIVNGFAVHTTPSQAKKLEKADGVTWVEKDRGVKLKTTYSPHFLRLPKAVWAARGGERNAGEGIVIGFIDTGIDPTHPSFSYDPLDPYRVNPTRFRGVCEFGPRFWAGSCNGKIVSARYFSAGAASIIPLNVSRDFLSPFDAIGHGRIAVYKAIYPDVGTLADVVAAIDQATRDGVDVLTLSIGPDEPPTETPTFLNVLDMFLLYARKSGVFVVQAAGNKGPGPATVVSFGPWVMGVGASTTDRSYVGTLVTGDGQEIHGVGLSGSTFGNDLLQFKLVSARDAMMKNNGTFPTGYVEECQHPEALDPAVVQGSIVICTFSAGFYNGNSTVPAILDTAQALGFIGFALVANPVFGDIIAVPLPFSIPGIIIPRLVDAHILLAYYEKQTTRNAGGFVTRYGGRAAIREGRVASFNGEAPMVTRYSSRGPDVLDINLNIPADVLKPELLAPGDLIWAAWSPMSVANPILSGYNFALLSGTSMATPHAAGIAALIKQSHPTWTPSMIASAMSTTASAYDNRGQPIMAHGEDLTQLFPATPFDCGAGLINPSHAIDPGLVLPTEFEDYIEFLCALPNIDTSKIKTITGRTCNSSLPSPSDLNLPSITISAVKGFHSVRRLVKSVATKPETYLCSILQPEVVEESMDLEVRFKVTQAIGNFSFGELTCIIIIRFSQKTVSPNLCFIK</sequence>
<proteinExistence type="inferred from homology"/>
<evidence type="ECO:0000313" key="11">
    <source>
        <dbReference type="Proteomes" id="UP001179952"/>
    </source>
</evidence>
<evidence type="ECO:0000256" key="7">
    <source>
        <dbReference type="RuleBase" id="RU003355"/>
    </source>
</evidence>
<dbReference type="EMBL" id="JAUJYN010000004">
    <property type="protein sequence ID" value="KAK1272446.1"/>
    <property type="molecule type" value="Genomic_DNA"/>
</dbReference>
<comment type="caution">
    <text evidence="6">Lacks conserved residue(s) required for the propagation of feature annotation.</text>
</comment>
<dbReference type="PRINTS" id="PR00723">
    <property type="entry name" value="SUBTILISIN"/>
</dbReference>
<keyword evidence="3" id="KW-0732">Signal</keyword>
<dbReference type="Pfam" id="PF00082">
    <property type="entry name" value="Peptidase_S8"/>
    <property type="match status" value="1"/>
</dbReference>
<keyword evidence="11" id="KW-1185">Reference proteome</keyword>
<dbReference type="InterPro" id="IPR023827">
    <property type="entry name" value="Peptidase_S8_Asp-AS"/>
</dbReference>
<dbReference type="GO" id="GO:0004252">
    <property type="term" value="F:serine-type endopeptidase activity"/>
    <property type="evidence" value="ECO:0007669"/>
    <property type="project" value="InterPro"/>
</dbReference>
<dbReference type="Proteomes" id="UP001179952">
    <property type="component" value="Unassembled WGS sequence"/>
</dbReference>
<dbReference type="PANTHER" id="PTHR10795">
    <property type="entry name" value="PROPROTEIN CONVERTASE SUBTILISIN/KEXIN"/>
    <property type="match status" value="1"/>
</dbReference>
<evidence type="ECO:0000313" key="10">
    <source>
        <dbReference type="EMBL" id="KAK1272446.1"/>
    </source>
</evidence>
<reference evidence="10" key="2">
    <citation type="submission" date="2023-06" db="EMBL/GenBank/DDBJ databases">
        <authorList>
            <person name="Ma L."/>
            <person name="Liu K.-W."/>
            <person name="Li Z."/>
            <person name="Hsiao Y.-Y."/>
            <person name="Qi Y."/>
            <person name="Fu T."/>
            <person name="Tang G."/>
            <person name="Zhang D."/>
            <person name="Sun W.-H."/>
            <person name="Liu D.-K."/>
            <person name="Li Y."/>
            <person name="Chen G.-Z."/>
            <person name="Liu X.-D."/>
            <person name="Liao X.-Y."/>
            <person name="Jiang Y.-T."/>
            <person name="Yu X."/>
            <person name="Hao Y."/>
            <person name="Huang J."/>
            <person name="Zhao X.-W."/>
            <person name="Ke S."/>
            <person name="Chen Y.-Y."/>
            <person name="Wu W.-L."/>
            <person name="Hsu J.-L."/>
            <person name="Lin Y.-F."/>
            <person name="Huang M.-D."/>
            <person name="Li C.-Y."/>
            <person name="Huang L."/>
            <person name="Wang Z.-W."/>
            <person name="Zhao X."/>
            <person name="Zhong W.-Y."/>
            <person name="Peng D.-H."/>
            <person name="Ahmad S."/>
            <person name="Lan S."/>
            <person name="Zhang J.-S."/>
            <person name="Tsai W.-C."/>
            <person name="Van De Peer Y."/>
            <person name="Liu Z.-J."/>
        </authorList>
    </citation>
    <scope>NUCLEOTIDE SEQUENCE</scope>
    <source>
        <strain evidence="10">SCP</strain>
        <tissue evidence="10">Leaves</tissue>
    </source>
</reference>
<keyword evidence="2 7" id="KW-0645">Protease</keyword>
<dbReference type="InterPro" id="IPR015500">
    <property type="entry name" value="Peptidase_S8_subtilisin-rel"/>
</dbReference>
<evidence type="ECO:0000259" key="9">
    <source>
        <dbReference type="Pfam" id="PF05922"/>
    </source>
</evidence>
<reference evidence="10" key="1">
    <citation type="journal article" date="2023" name="Nat. Commun.">
        <title>Diploid and tetraploid genomes of Acorus and the evolution of monocots.</title>
        <authorList>
            <person name="Ma L."/>
            <person name="Liu K.W."/>
            <person name="Li Z."/>
            <person name="Hsiao Y.Y."/>
            <person name="Qi Y."/>
            <person name="Fu T."/>
            <person name="Tang G.D."/>
            <person name="Zhang D."/>
            <person name="Sun W.H."/>
            <person name="Liu D.K."/>
            <person name="Li Y."/>
            <person name="Chen G.Z."/>
            <person name="Liu X.D."/>
            <person name="Liao X.Y."/>
            <person name="Jiang Y.T."/>
            <person name="Yu X."/>
            <person name="Hao Y."/>
            <person name="Huang J."/>
            <person name="Zhao X.W."/>
            <person name="Ke S."/>
            <person name="Chen Y.Y."/>
            <person name="Wu W.L."/>
            <person name="Hsu J.L."/>
            <person name="Lin Y.F."/>
            <person name="Huang M.D."/>
            <person name="Li C.Y."/>
            <person name="Huang L."/>
            <person name="Wang Z.W."/>
            <person name="Zhao X."/>
            <person name="Zhong W.Y."/>
            <person name="Peng D.H."/>
            <person name="Ahmad S."/>
            <person name="Lan S."/>
            <person name="Zhang J.S."/>
            <person name="Tsai W.C."/>
            <person name="Van de Peer Y."/>
            <person name="Liu Z.J."/>
        </authorList>
    </citation>
    <scope>NUCLEOTIDE SEQUENCE</scope>
    <source>
        <strain evidence="10">SCP</strain>
    </source>
</reference>
<dbReference type="InterPro" id="IPR037045">
    <property type="entry name" value="S8pro/Inhibitor_I9_sf"/>
</dbReference>
<comment type="caution">
    <text evidence="10">The sequence shown here is derived from an EMBL/GenBank/DDBJ whole genome shotgun (WGS) entry which is preliminary data.</text>
</comment>
<dbReference type="InterPro" id="IPR023828">
    <property type="entry name" value="Peptidase_S8_Ser-AS"/>
</dbReference>
<dbReference type="InterPro" id="IPR045051">
    <property type="entry name" value="SBT"/>
</dbReference>
<dbReference type="InterPro" id="IPR010259">
    <property type="entry name" value="S8pro/Inhibitor_I9"/>
</dbReference>
<feature type="domain" description="Peptidase S8/S53" evidence="8">
    <location>
        <begin position="238"/>
        <end position="603"/>
    </location>
</feature>
<evidence type="ECO:0000256" key="5">
    <source>
        <dbReference type="ARBA" id="ARBA00022825"/>
    </source>
</evidence>
<keyword evidence="5 7" id="KW-0720">Serine protease</keyword>
<dbReference type="PROSITE" id="PS00138">
    <property type="entry name" value="SUBTILASE_SER"/>
    <property type="match status" value="1"/>
</dbReference>
<dbReference type="CDD" id="cd02120">
    <property type="entry name" value="PA_subtilisin_like"/>
    <property type="match status" value="1"/>
</dbReference>
<evidence type="ECO:0000256" key="2">
    <source>
        <dbReference type="ARBA" id="ARBA00022670"/>
    </source>
</evidence>
<organism evidence="10 11">
    <name type="scientific">Acorus gramineus</name>
    <name type="common">Dwarf sweet flag</name>
    <dbReference type="NCBI Taxonomy" id="55184"/>
    <lineage>
        <taxon>Eukaryota</taxon>
        <taxon>Viridiplantae</taxon>
        <taxon>Streptophyta</taxon>
        <taxon>Embryophyta</taxon>
        <taxon>Tracheophyta</taxon>
        <taxon>Spermatophyta</taxon>
        <taxon>Magnoliopsida</taxon>
        <taxon>Liliopsida</taxon>
        <taxon>Acoraceae</taxon>
        <taxon>Acorus</taxon>
    </lineage>
</organism>
<evidence type="ECO:0000256" key="1">
    <source>
        <dbReference type="ARBA" id="ARBA00011073"/>
    </source>
</evidence>
<evidence type="ECO:0000259" key="8">
    <source>
        <dbReference type="Pfam" id="PF00082"/>
    </source>
</evidence>
<keyword evidence="4 7" id="KW-0378">Hydrolase</keyword>
<protein>
    <submittedName>
        <fullName evidence="10">Subtilisin-like protease</fullName>
    </submittedName>
</protein>
<dbReference type="SUPFAM" id="SSF52743">
    <property type="entry name" value="Subtilisin-like"/>
    <property type="match status" value="1"/>
</dbReference>
<dbReference type="AlphaFoldDB" id="A0AAV9B7T8"/>
<dbReference type="Gene3D" id="3.30.70.80">
    <property type="entry name" value="Peptidase S8 propeptide/proteinase inhibitor I9"/>
    <property type="match status" value="1"/>
</dbReference>
<dbReference type="InterPro" id="IPR000209">
    <property type="entry name" value="Peptidase_S8/S53_dom"/>
</dbReference>
<dbReference type="PROSITE" id="PS51892">
    <property type="entry name" value="SUBTILASE"/>
    <property type="match status" value="1"/>
</dbReference>
<feature type="domain" description="Inhibitor I9" evidence="9">
    <location>
        <begin position="55"/>
        <end position="123"/>
    </location>
</feature>
<dbReference type="PROSITE" id="PS00136">
    <property type="entry name" value="SUBTILASE_ASP"/>
    <property type="match status" value="1"/>
</dbReference>
<evidence type="ECO:0000256" key="3">
    <source>
        <dbReference type="ARBA" id="ARBA00022729"/>
    </source>
</evidence>
<dbReference type="Pfam" id="PF05922">
    <property type="entry name" value="Inhibitor_I9"/>
    <property type="match status" value="1"/>
</dbReference>
<gene>
    <name evidence="10" type="ORF">QJS04_geneDACA021447</name>
</gene>
<dbReference type="Gene3D" id="2.60.40.2310">
    <property type="match status" value="1"/>
</dbReference>
<evidence type="ECO:0000256" key="4">
    <source>
        <dbReference type="ARBA" id="ARBA00022801"/>
    </source>
</evidence>
<comment type="similarity">
    <text evidence="1 6 7">Belongs to the peptidase S8 family.</text>
</comment>
<evidence type="ECO:0000256" key="6">
    <source>
        <dbReference type="PROSITE-ProRule" id="PRU01240"/>
    </source>
</evidence>